<sequence length="114" mass="13600">MTFFISLKKRQEFKKISSLGKRWVTSAFILQCLPQEENFLFHHARFGFTASRKIGGAVQRNRARRRLKEVVRLNLTHTQTNFDYVLIARDKALTIDFQKLERDFRWALTHIHAH</sequence>
<comment type="similarity">
    <text evidence="7">Belongs to the RnpA family.</text>
</comment>
<dbReference type="SUPFAM" id="SSF54211">
    <property type="entry name" value="Ribosomal protein S5 domain 2-like"/>
    <property type="match status" value="1"/>
</dbReference>
<evidence type="ECO:0000313" key="10">
    <source>
        <dbReference type="Proteomes" id="UP000664414"/>
    </source>
</evidence>
<comment type="caution">
    <text evidence="9">The sequence shown here is derived from an EMBL/GenBank/DDBJ whole genome shotgun (WGS) entry which is preliminary data.</text>
</comment>
<dbReference type="InterPro" id="IPR014721">
    <property type="entry name" value="Ribsml_uS5_D2-typ_fold_subgr"/>
</dbReference>
<organism evidence="9 10">
    <name type="scientific">Candidatus Paracaedimonas acanthamoebae</name>
    <dbReference type="NCBI Taxonomy" id="244581"/>
    <lineage>
        <taxon>Bacteria</taxon>
        <taxon>Pseudomonadati</taxon>
        <taxon>Pseudomonadota</taxon>
        <taxon>Alphaproteobacteria</taxon>
        <taxon>Holosporales</taxon>
        <taxon>Caedimonadaceae</taxon>
        <taxon>Candidatus Paracaedimonas</taxon>
    </lineage>
</organism>
<dbReference type="EMBL" id="JAFKGL010000010">
    <property type="protein sequence ID" value="MBN9412330.1"/>
    <property type="molecule type" value="Genomic_DNA"/>
</dbReference>
<dbReference type="AlphaFoldDB" id="A0A8J7TSW0"/>
<dbReference type="InterPro" id="IPR000100">
    <property type="entry name" value="RNase_P"/>
</dbReference>
<dbReference type="GO" id="GO:0042781">
    <property type="term" value="F:3'-tRNA processing endoribonuclease activity"/>
    <property type="evidence" value="ECO:0007669"/>
    <property type="project" value="TreeGrafter"/>
</dbReference>
<keyword evidence="4 7" id="KW-0255">Endonuclease</keyword>
<keyword evidence="3 7" id="KW-0540">Nuclease</keyword>
<evidence type="ECO:0000256" key="6">
    <source>
        <dbReference type="ARBA" id="ARBA00022884"/>
    </source>
</evidence>
<dbReference type="PANTHER" id="PTHR33992">
    <property type="entry name" value="RIBONUCLEASE P PROTEIN COMPONENT"/>
    <property type="match status" value="1"/>
</dbReference>
<reference evidence="9" key="1">
    <citation type="submission" date="2021-02" db="EMBL/GenBank/DDBJ databases">
        <title>Thiocyanate and organic carbon inputs drive convergent selection for specific autotrophic Afipia and Thiobacillus strains within complex microbiomes.</title>
        <authorList>
            <person name="Huddy R.J."/>
            <person name="Sachdeva R."/>
            <person name="Kadzinga F."/>
            <person name="Kantor R.S."/>
            <person name="Harrison S.T.L."/>
            <person name="Banfield J.F."/>
        </authorList>
    </citation>
    <scope>NUCLEOTIDE SEQUENCE</scope>
    <source>
        <strain evidence="9">SCN18_10_11_15_R4_P_38_20</strain>
    </source>
</reference>
<keyword evidence="6 7" id="KW-0694">RNA-binding</keyword>
<dbReference type="Pfam" id="PF00825">
    <property type="entry name" value="Ribonuclease_P"/>
    <property type="match status" value="1"/>
</dbReference>
<evidence type="ECO:0000256" key="8">
    <source>
        <dbReference type="NCBIfam" id="TIGR00188"/>
    </source>
</evidence>
<comment type="catalytic activity">
    <reaction evidence="7">
        <text>Endonucleolytic cleavage of RNA, removing 5'-extranucleotides from tRNA precursor.</text>
        <dbReference type="EC" id="3.1.26.5"/>
    </reaction>
</comment>
<dbReference type="HAMAP" id="MF_00227">
    <property type="entry name" value="RNase_P"/>
    <property type="match status" value="1"/>
</dbReference>
<dbReference type="GO" id="GO:0030677">
    <property type="term" value="C:ribonuclease P complex"/>
    <property type="evidence" value="ECO:0007669"/>
    <property type="project" value="TreeGrafter"/>
</dbReference>
<dbReference type="PANTHER" id="PTHR33992:SF1">
    <property type="entry name" value="RIBONUCLEASE P PROTEIN COMPONENT"/>
    <property type="match status" value="1"/>
</dbReference>
<dbReference type="InterPro" id="IPR020539">
    <property type="entry name" value="RNase_P_CS"/>
</dbReference>
<dbReference type="PROSITE" id="PS00648">
    <property type="entry name" value="RIBONUCLEASE_P"/>
    <property type="match status" value="1"/>
</dbReference>
<keyword evidence="2 7" id="KW-0819">tRNA processing</keyword>
<dbReference type="Gene3D" id="3.30.230.10">
    <property type="match status" value="1"/>
</dbReference>
<evidence type="ECO:0000256" key="7">
    <source>
        <dbReference type="HAMAP-Rule" id="MF_00227"/>
    </source>
</evidence>
<name>A0A8J7TSW0_9PROT</name>
<evidence type="ECO:0000256" key="1">
    <source>
        <dbReference type="ARBA" id="ARBA00002663"/>
    </source>
</evidence>
<evidence type="ECO:0000256" key="5">
    <source>
        <dbReference type="ARBA" id="ARBA00022801"/>
    </source>
</evidence>
<dbReference type="GO" id="GO:0004526">
    <property type="term" value="F:ribonuclease P activity"/>
    <property type="evidence" value="ECO:0007669"/>
    <property type="project" value="UniProtKB-UniRule"/>
</dbReference>
<dbReference type="InterPro" id="IPR020568">
    <property type="entry name" value="Ribosomal_Su5_D2-typ_SF"/>
</dbReference>
<evidence type="ECO:0000256" key="4">
    <source>
        <dbReference type="ARBA" id="ARBA00022759"/>
    </source>
</evidence>
<dbReference type="GO" id="GO:0001682">
    <property type="term" value="P:tRNA 5'-leader removal"/>
    <property type="evidence" value="ECO:0007669"/>
    <property type="project" value="UniProtKB-UniRule"/>
</dbReference>
<dbReference type="GO" id="GO:0000049">
    <property type="term" value="F:tRNA binding"/>
    <property type="evidence" value="ECO:0007669"/>
    <property type="project" value="UniProtKB-UniRule"/>
</dbReference>
<dbReference type="EC" id="3.1.26.5" evidence="7 8"/>
<dbReference type="Proteomes" id="UP000664414">
    <property type="component" value="Unassembled WGS sequence"/>
</dbReference>
<protein>
    <recommendedName>
        <fullName evidence="7 8">Ribonuclease P protein component</fullName>
        <shortName evidence="7">RNase P protein</shortName>
        <shortName evidence="7">RNaseP protein</shortName>
        <ecNumber evidence="7 8">3.1.26.5</ecNumber>
    </recommendedName>
    <alternativeName>
        <fullName evidence="7">Protein C5</fullName>
    </alternativeName>
</protein>
<accession>A0A8J7TSW0</accession>
<evidence type="ECO:0000256" key="3">
    <source>
        <dbReference type="ARBA" id="ARBA00022722"/>
    </source>
</evidence>
<comment type="subunit">
    <text evidence="7">Consists of a catalytic RNA component (M1 or rnpB) and a protein subunit.</text>
</comment>
<proteinExistence type="inferred from homology"/>
<dbReference type="NCBIfam" id="TIGR00188">
    <property type="entry name" value="rnpA"/>
    <property type="match status" value="1"/>
</dbReference>
<gene>
    <name evidence="7 9" type="primary">rnpA</name>
    <name evidence="9" type="ORF">J0H12_00175</name>
</gene>
<keyword evidence="5 7" id="KW-0378">Hydrolase</keyword>
<evidence type="ECO:0000313" key="9">
    <source>
        <dbReference type="EMBL" id="MBN9412330.1"/>
    </source>
</evidence>
<evidence type="ECO:0000256" key="2">
    <source>
        <dbReference type="ARBA" id="ARBA00022694"/>
    </source>
</evidence>
<comment type="function">
    <text evidence="1 7">RNaseP catalyzes the removal of the 5'-leader sequence from pre-tRNA to produce the mature 5'-terminus. It can also cleave other RNA substrates such as 4.5S RNA. The protein component plays an auxiliary but essential role in vivo by binding to the 5'-leader sequence and broadening the substrate specificity of the ribozyme.</text>
</comment>